<dbReference type="EMBL" id="JBHSCQ010000022">
    <property type="protein sequence ID" value="MFC4267013.1"/>
    <property type="molecule type" value="Genomic_DNA"/>
</dbReference>
<dbReference type="SUPFAM" id="SSF53448">
    <property type="entry name" value="Nucleotide-diphospho-sugar transferases"/>
    <property type="match status" value="1"/>
</dbReference>
<keyword evidence="4" id="KW-1185">Reference proteome</keyword>
<dbReference type="PANTHER" id="PTHR19136:SF81">
    <property type="entry name" value="MOLYBDENUM COFACTOR GUANYLYLTRANSFERASE"/>
    <property type="match status" value="1"/>
</dbReference>
<reference evidence="4" key="1">
    <citation type="journal article" date="2019" name="Int. J. Syst. Evol. Microbiol.">
        <title>The Global Catalogue of Microorganisms (GCM) 10K type strain sequencing project: providing services to taxonomists for standard genome sequencing and annotation.</title>
        <authorList>
            <consortium name="The Broad Institute Genomics Platform"/>
            <consortium name="The Broad Institute Genome Sequencing Center for Infectious Disease"/>
            <person name="Wu L."/>
            <person name="Ma J."/>
        </authorList>
    </citation>
    <scope>NUCLEOTIDE SEQUENCE [LARGE SCALE GENOMIC DNA]</scope>
    <source>
        <strain evidence="4">CGMCC 1.10698</strain>
    </source>
</reference>
<dbReference type="Pfam" id="PF12804">
    <property type="entry name" value="NTP_transf_3"/>
    <property type="match status" value="1"/>
</dbReference>
<dbReference type="Proteomes" id="UP001595773">
    <property type="component" value="Unassembled WGS sequence"/>
</dbReference>
<dbReference type="InterPro" id="IPR029044">
    <property type="entry name" value="Nucleotide-diphossugar_trans"/>
</dbReference>
<proteinExistence type="predicted"/>
<evidence type="ECO:0000259" key="2">
    <source>
        <dbReference type="Pfam" id="PF12804"/>
    </source>
</evidence>
<keyword evidence="1" id="KW-0808">Transferase</keyword>
<protein>
    <submittedName>
        <fullName evidence="3">Molybdenum cofactor guanylyltransferase</fullName>
    </submittedName>
</protein>
<dbReference type="RefSeq" id="WP_230065774.1">
    <property type="nucleotide sequence ID" value="NZ_BAABLL010000010.1"/>
</dbReference>
<comment type="caution">
    <text evidence="3">The sequence shown here is derived from an EMBL/GenBank/DDBJ whole genome shotgun (WGS) entry which is preliminary data.</text>
</comment>
<dbReference type="InterPro" id="IPR025877">
    <property type="entry name" value="MobA-like_NTP_Trfase"/>
</dbReference>
<gene>
    <name evidence="3" type="ORF">ACFOW9_15495</name>
</gene>
<organism evidence="3 4">
    <name type="scientific">Arthrobacter cryoconiti</name>
    <dbReference type="NCBI Taxonomy" id="748907"/>
    <lineage>
        <taxon>Bacteria</taxon>
        <taxon>Bacillati</taxon>
        <taxon>Actinomycetota</taxon>
        <taxon>Actinomycetes</taxon>
        <taxon>Micrococcales</taxon>
        <taxon>Micrococcaceae</taxon>
        <taxon>Arthrobacter</taxon>
    </lineage>
</organism>
<dbReference type="Gene3D" id="3.90.550.10">
    <property type="entry name" value="Spore Coat Polysaccharide Biosynthesis Protein SpsA, Chain A"/>
    <property type="match status" value="1"/>
</dbReference>
<dbReference type="GO" id="GO:0016779">
    <property type="term" value="F:nucleotidyltransferase activity"/>
    <property type="evidence" value="ECO:0007669"/>
    <property type="project" value="UniProtKB-KW"/>
</dbReference>
<name>A0ABV8R6F8_9MICC</name>
<feature type="domain" description="MobA-like NTP transferase" evidence="2">
    <location>
        <begin position="8"/>
        <end position="173"/>
    </location>
</feature>
<dbReference type="PANTHER" id="PTHR19136">
    <property type="entry name" value="MOLYBDENUM COFACTOR GUANYLYLTRANSFERASE"/>
    <property type="match status" value="1"/>
</dbReference>
<accession>A0ABV8R6F8</accession>
<evidence type="ECO:0000256" key="1">
    <source>
        <dbReference type="ARBA" id="ARBA00022679"/>
    </source>
</evidence>
<evidence type="ECO:0000313" key="3">
    <source>
        <dbReference type="EMBL" id="MFC4267013.1"/>
    </source>
</evidence>
<sequence length="223" mass="22377">MTVGRIAAVVLCGGRSSRLGGVPKAGLMVDGQTLLARTVDAARHALGTPGGTGAQRGETAQGGIVVVGPVESAARWLGEAAQDVVLVQEDPPFGGPAAGIAAGLAGLEAGDERDFAYVLVLACDMIGAAALAEALVVALDGCDPDVGVMVEDDGRKQPLAGIYSLGALQEAVDAARSAGMLVNASVFSLLANVKTKECIVPAGLSADIDTWDDARRHGIPAPQ</sequence>
<keyword evidence="3" id="KW-0548">Nucleotidyltransferase</keyword>
<evidence type="ECO:0000313" key="4">
    <source>
        <dbReference type="Proteomes" id="UP001595773"/>
    </source>
</evidence>